<organism evidence="2 3">
    <name type="scientific">Morchella conica CCBAS932</name>
    <dbReference type="NCBI Taxonomy" id="1392247"/>
    <lineage>
        <taxon>Eukaryota</taxon>
        <taxon>Fungi</taxon>
        <taxon>Dikarya</taxon>
        <taxon>Ascomycota</taxon>
        <taxon>Pezizomycotina</taxon>
        <taxon>Pezizomycetes</taxon>
        <taxon>Pezizales</taxon>
        <taxon>Morchellaceae</taxon>
        <taxon>Morchella</taxon>
    </lineage>
</organism>
<gene>
    <name evidence="2" type="ORF">P167DRAFT_434265</name>
</gene>
<evidence type="ECO:0000256" key="1">
    <source>
        <dbReference type="SAM" id="MobiDB-lite"/>
    </source>
</evidence>
<dbReference type="EMBL" id="ML119194">
    <property type="protein sequence ID" value="RPB07129.1"/>
    <property type="molecule type" value="Genomic_DNA"/>
</dbReference>
<dbReference type="AlphaFoldDB" id="A0A3N4KCQ7"/>
<evidence type="ECO:0000313" key="3">
    <source>
        <dbReference type="Proteomes" id="UP000277580"/>
    </source>
</evidence>
<accession>A0A3N4KCQ7</accession>
<feature type="region of interest" description="Disordered" evidence="1">
    <location>
        <begin position="62"/>
        <end position="123"/>
    </location>
</feature>
<dbReference type="OrthoDB" id="10347814at2759"/>
<name>A0A3N4KCQ7_9PEZI</name>
<dbReference type="Proteomes" id="UP000277580">
    <property type="component" value="Unassembled WGS sequence"/>
</dbReference>
<protein>
    <submittedName>
        <fullName evidence="2">Uncharacterized protein</fullName>
    </submittedName>
</protein>
<proteinExistence type="predicted"/>
<dbReference type="InParanoid" id="A0A3N4KCQ7"/>
<sequence length="123" mass="13030">MISPTITREIGTPIILSGIPYNVHSYSGVKEGAPIIVPHYGAGEIVEERVGGTPIVLNDRARGYMGSGSTKQAIPARAGRSREFDSSERVVPAGGISFDSYGPGTPPRRVKFDSSRPAPPPIQ</sequence>
<evidence type="ECO:0000313" key="2">
    <source>
        <dbReference type="EMBL" id="RPB07129.1"/>
    </source>
</evidence>
<keyword evidence="3" id="KW-1185">Reference proteome</keyword>
<reference evidence="2 3" key="1">
    <citation type="journal article" date="2018" name="Nat. Ecol. Evol.">
        <title>Pezizomycetes genomes reveal the molecular basis of ectomycorrhizal truffle lifestyle.</title>
        <authorList>
            <person name="Murat C."/>
            <person name="Payen T."/>
            <person name="Noel B."/>
            <person name="Kuo A."/>
            <person name="Morin E."/>
            <person name="Chen J."/>
            <person name="Kohler A."/>
            <person name="Krizsan K."/>
            <person name="Balestrini R."/>
            <person name="Da Silva C."/>
            <person name="Montanini B."/>
            <person name="Hainaut M."/>
            <person name="Levati E."/>
            <person name="Barry K.W."/>
            <person name="Belfiori B."/>
            <person name="Cichocki N."/>
            <person name="Clum A."/>
            <person name="Dockter R.B."/>
            <person name="Fauchery L."/>
            <person name="Guy J."/>
            <person name="Iotti M."/>
            <person name="Le Tacon F."/>
            <person name="Lindquist E.A."/>
            <person name="Lipzen A."/>
            <person name="Malagnac F."/>
            <person name="Mello A."/>
            <person name="Molinier V."/>
            <person name="Miyauchi S."/>
            <person name="Poulain J."/>
            <person name="Riccioni C."/>
            <person name="Rubini A."/>
            <person name="Sitrit Y."/>
            <person name="Splivallo R."/>
            <person name="Traeger S."/>
            <person name="Wang M."/>
            <person name="Zifcakova L."/>
            <person name="Wipf D."/>
            <person name="Zambonelli A."/>
            <person name="Paolocci F."/>
            <person name="Nowrousian M."/>
            <person name="Ottonello S."/>
            <person name="Baldrian P."/>
            <person name="Spatafora J.W."/>
            <person name="Henrissat B."/>
            <person name="Nagy L.G."/>
            <person name="Aury J.M."/>
            <person name="Wincker P."/>
            <person name="Grigoriev I.V."/>
            <person name="Bonfante P."/>
            <person name="Martin F.M."/>
        </authorList>
    </citation>
    <scope>NUCLEOTIDE SEQUENCE [LARGE SCALE GENOMIC DNA]</scope>
    <source>
        <strain evidence="2 3">CCBAS932</strain>
    </source>
</reference>